<evidence type="ECO:0000313" key="2">
    <source>
        <dbReference type="EMBL" id="KEH15209.1"/>
    </source>
</evidence>
<accession>A0A072TCA5</accession>
<dbReference type="AlphaFoldDB" id="A0A072TCA5"/>
<keyword evidence="1" id="KW-1133">Transmembrane helix</keyword>
<feature type="non-terminal residue" evidence="2">
    <location>
        <position position="62"/>
    </location>
</feature>
<dbReference type="HOGENOM" id="CLU_2910945_0_0_1"/>
<proteinExistence type="predicted"/>
<name>A0A072TCA5_MEDTR</name>
<sequence>MVQNFCPNKCKHGFMIMTLFINAIALQLLNKMELWNENIDTFLMLQELYASKQTYLFHFGLN</sequence>
<keyword evidence="4" id="KW-1185">Reference proteome</keyword>
<dbReference type="Proteomes" id="UP000002051">
    <property type="component" value="Unassembled WGS sequence"/>
</dbReference>
<organism evidence="2 4">
    <name type="scientific">Medicago truncatula</name>
    <name type="common">Barrel medic</name>
    <name type="synonym">Medicago tribuloides</name>
    <dbReference type="NCBI Taxonomy" id="3880"/>
    <lineage>
        <taxon>Eukaryota</taxon>
        <taxon>Viridiplantae</taxon>
        <taxon>Streptophyta</taxon>
        <taxon>Embryophyta</taxon>
        <taxon>Tracheophyta</taxon>
        <taxon>Spermatophyta</taxon>
        <taxon>Magnoliopsida</taxon>
        <taxon>eudicotyledons</taxon>
        <taxon>Gunneridae</taxon>
        <taxon>Pentapetalae</taxon>
        <taxon>rosids</taxon>
        <taxon>fabids</taxon>
        <taxon>Fabales</taxon>
        <taxon>Fabaceae</taxon>
        <taxon>Papilionoideae</taxon>
        <taxon>50 kb inversion clade</taxon>
        <taxon>NPAAA clade</taxon>
        <taxon>Hologalegina</taxon>
        <taxon>IRL clade</taxon>
        <taxon>Trifolieae</taxon>
        <taxon>Medicago</taxon>
    </lineage>
</organism>
<protein>
    <submittedName>
        <fullName evidence="2">Transmembrane protein, putative</fullName>
    </submittedName>
</protein>
<reference evidence="2 4" key="2">
    <citation type="journal article" date="2014" name="BMC Genomics">
        <title>An improved genome release (version Mt4.0) for the model legume Medicago truncatula.</title>
        <authorList>
            <person name="Tang H."/>
            <person name="Krishnakumar V."/>
            <person name="Bidwell S."/>
            <person name="Rosen B."/>
            <person name="Chan A."/>
            <person name="Zhou S."/>
            <person name="Gentzbittel L."/>
            <person name="Childs K.L."/>
            <person name="Yandell M."/>
            <person name="Gundlach H."/>
            <person name="Mayer K.F."/>
            <person name="Schwartz D.C."/>
            <person name="Town C.D."/>
        </authorList>
    </citation>
    <scope>GENOME REANNOTATION</scope>
    <source>
        <strain evidence="2">A17</strain>
        <strain evidence="3 4">cv. Jemalong A17</strain>
    </source>
</reference>
<gene>
    <name evidence="2" type="ORF">MTR_1769s0010</name>
</gene>
<evidence type="ECO:0000256" key="1">
    <source>
        <dbReference type="SAM" id="Phobius"/>
    </source>
</evidence>
<evidence type="ECO:0000313" key="3">
    <source>
        <dbReference type="EnsemblPlants" id="KEH15209"/>
    </source>
</evidence>
<dbReference type="EnsemblPlants" id="KEH15209">
    <property type="protein sequence ID" value="KEH15209"/>
    <property type="gene ID" value="MTR_1769s0010"/>
</dbReference>
<keyword evidence="1 2" id="KW-0812">Transmembrane</keyword>
<reference evidence="3" key="3">
    <citation type="submission" date="2015-06" db="UniProtKB">
        <authorList>
            <consortium name="EnsemblPlants"/>
        </authorList>
    </citation>
    <scope>IDENTIFICATION</scope>
    <source>
        <strain evidence="3">cv. Jemalong A17</strain>
    </source>
</reference>
<keyword evidence="1" id="KW-0472">Membrane</keyword>
<feature type="transmembrane region" description="Helical" evidence="1">
    <location>
        <begin position="12"/>
        <end position="29"/>
    </location>
</feature>
<dbReference type="EMBL" id="KL404493">
    <property type="protein sequence ID" value="KEH15209.1"/>
    <property type="molecule type" value="Genomic_DNA"/>
</dbReference>
<reference evidence="2 4" key="1">
    <citation type="journal article" date="2011" name="Nature">
        <title>The Medicago genome provides insight into the evolution of rhizobial symbioses.</title>
        <authorList>
            <person name="Young N.D."/>
            <person name="Debelle F."/>
            <person name="Oldroyd G.E."/>
            <person name="Geurts R."/>
            <person name="Cannon S.B."/>
            <person name="Udvardi M.K."/>
            <person name="Benedito V.A."/>
            <person name="Mayer K.F."/>
            <person name="Gouzy J."/>
            <person name="Schoof H."/>
            <person name="Van de Peer Y."/>
            <person name="Proost S."/>
            <person name="Cook D.R."/>
            <person name="Meyers B.C."/>
            <person name="Spannagl M."/>
            <person name="Cheung F."/>
            <person name="De Mita S."/>
            <person name="Krishnakumar V."/>
            <person name="Gundlach H."/>
            <person name="Zhou S."/>
            <person name="Mudge J."/>
            <person name="Bharti A.K."/>
            <person name="Murray J.D."/>
            <person name="Naoumkina M.A."/>
            <person name="Rosen B."/>
            <person name="Silverstein K.A."/>
            <person name="Tang H."/>
            <person name="Rombauts S."/>
            <person name="Zhao P.X."/>
            <person name="Zhou P."/>
            <person name="Barbe V."/>
            <person name="Bardou P."/>
            <person name="Bechner M."/>
            <person name="Bellec A."/>
            <person name="Berger A."/>
            <person name="Berges H."/>
            <person name="Bidwell S."/>
            <person name="Bisseling T."/>
            <person name="Choisne N."/>
            <person name="Couloux A."/>
            <person name="Denny R."/>
            <person name="Deshpande S."/>
            <person name="Dai X."/>
            <person name="Doyle J.J."/>
            <person name="Dudez A.M."/>
            <person name="Farmer A.D."/>
            <person name="Fouteau S."/>
            <person name="Franken C."/>
            <person name="Gibelin C."/>
            <person name="Gish J."/>
            <person name="Goldstein S."/>
            <person name="Gonzalez A.J."/>
            <person name="Green P.J."/>
            <person name="Hallab A."/>
            <person name="Hartog M."/>
            <person name="Hua A."/>
            <person name="Humphray S.J."/>
            <person name="Jeong D.H."/>
            <person name="Jing Y."/>
            <person name="Jocker A."/>
            <person name="Kenton S.M."/>
            <person name="Kim D.J."/>
            <person name="Klee K."/>
            <person name="Lai H."/>
            <person name="Lang C."/>
            <person name="Lin S."/>
            <person name="Macmil S.L."/>
            <person name="Magdelenat G."/>
            <person name="Matthews L."/>
            <person name="McCorrison J."/>
            <person name="Monaghan E.L."/>
            <person name="Mun J.H."/>
            <person name="Najar F.Z."/>
            <person name="Nicholson C."/>
            <person name="Noirot C."/>
            <person name="O'Bleness M."/>
            <person name="Paule C.R."/>
            <person name="Poulain J."/>
            <person name="Prion F."/>
            <person name="Qin B."/>
            <person name="Qu C."/>
            <person name="Retzel E.F."/>
            <person name="Riddle C."/>
            <person name="Sallet E."/>
            <person name="Samain S."/>
            <person name="Samson N."/>
            <person name="Sanders I."/>
            <person name="Saurat O."/>
            <person name="Scarpelli C."/>
            <person name="Schiex T."/>
            <person name="Segurens B."/>
            <person name="Severin A.J."/>
            <person name="Sherrier D.J."/>
            <person name="Shi R."/>
            <person name="Sims S."/>
            <person name="Singer S.R."/>
            <person name="Sinharoy S."/>
            <person name="Sterck L."/>
            <person name="Viollet A."/>
            <person name="Wang B.B."/>
            <person name="Wang K."/>
            <person name="Wang M."/>
            <person name="Wang X."/>
            <person name="Warfsmann J."/>
            <person name="Weissenbach J."/>
            <person name="White D.D."/>
            <person name="White J.D."/>
            <person name="Wiley G.B."/>
            <person name="Wincker P."/>
            <person name="Xing Y."/>
            <person name="Yang L."/>
            <person name="Yao Z."/>
            <person name="Ying F."/>
            <person name="Zhai J."/>
            <person name="Zhou L."/>
            <person name="Zuber A."/>
            <person name="Denarie J."/>
            <person name="Dixon R.A."/>
            <person name="May G.D."/>
            <person name="Schwartz D.C."/>
            <person name="Rogers J."/>
            <person name="Quetier F."/>
            <person name="Town C.D."/>
            <person name="Roe B.A."/>
        </authorList>
    </citation>
    <scope>NUCLEOTIDE SEQUENCE [LARGE SCALE GENOMIC DNA]</scope>
    <source>
        <strain evidence="2">A17</strain>
        <strain evidence="3 4">cv. Jemalong A17</strain>
    </source>
</reference>
<evidence type="ECO:0000313" key="4">
    <source>
        <dbReference type="Proteomes" id="UP000002051"/>
    </source>
</evidence>